<dbReference type="EMBL" id="JAUTXU010000160">
    <property type="protein sequence ID" value="KAK3702484.1"/>
    <property type="molecule type" value="Genomic_DNA"/>
</dbReference>
<gene>
    <name evidence="1" type="ORF">LTR37_014846</name>
</gene>
<organism evidence="1 2">
    <name type="scientific">Vermiconidia calcicola</name>
    <dbReference type="NCBI Taxonomy" id="1690605"/>
    <lineage>
        <taxon>Eukaryota</taxon>
        <taxon>Fungi</taxon>
        <taxon>Dikarya</taxon>
        <taxon>Ascomycota</taxon>
        <taxon>Pezizomycotina</taxon>
        <taxon>Dothideomycetes</taxon>
        <taxon>Dothideomycetidae</taxon>
        <taxon>Mycosphaerellales</taxon>
        <taxon>Extremaceae</taxon>
        <taxon>Vermiconidia</taxon>
    </lineage>
</organism>
<proteinExistence type="predicted"/>
<evidence type="ECO:0000313" key="2">
    <source>
        <dbReference type="Proteomes" id="UP001281147"/>
    </source>
</evidence>
<dbReference type="Proteomes" id="UP001281147">
    <property type="component" value="Unassembled WGS sequence"/>
</dbReference>
<accession>A0ACC3MT48</accession>
<evidence type="ECO:0000313" key="1">
    <source>
        <dbReference type="EMBL" id="KAK3702484.1"/>
    </source>
</evidence>
<reference evidence="1" key="1">
    <citation type="submission" date="2023-07" db="EMBL/GenBank/DDBJ databases">
        <title>Black Yeasts Isolated from many extreme environments.</title>
        <authorList>
            <person name="Coleine C."/>
            <person name="Stajich J.E."/>
            <person name="Selbmann L."/>
        </authorList>
    </citation>
    <scope>NUCLEOTIDE SEQUENCE</scope>
    <source>
        <strain evidence="1">CCFEE 5714</strain>
    </source>
</reference>
<keyword evidence="2" id="KW-1185">Reference proteome</keyword>
<protein>
    <submittedName>
        <fullName evidence="1">Uncharacterized protein</fullName>
    </submittedName>
</protein>
<sequence>MNISRTEGFLEVNEGSVYWTYTSVEAIKNESRPVLLFLHPGVADHTLWDEQVEYLTQKGWSCLIFDLLGFGQSHASQEYLRSDPRRPFDPIRHIDLLREHVLPAESAVVPIGLSIGGSLALGYTVNRPEVVSGAIVIAGGLLGFEHSNTPQEERLFALDDSLILAGDVQGAANLRVRIWGDGPLQEPGRMREDLADMMLKWNIEISARECAKTGGCALDTVTPEKPAGTLLHAIDVPVAVAYGRVRRDLHYGGNEVSSG</sequence>
<comment type="caution">
    <text evidence="1">The sequence shown here is derived from an EMBL/GenBank/DDBJ whole genome shotgun (WGS) entry which is preliminary data.</text>
</comment>
<name>A0ACC3MT48_9PEZI</name>